<dbReference type="PANTHER" id="PTHR33116">
    <property type="entry name" value="REVERSE TRANSCRIPTASE ZINC-BINDING DOMAIN-CONTAINING PROTEIN-RELATED-RELATED"/>
    <property type="match status" value="1"/>
</dbReference>
<evidence type="ECO:0000313" key="2">
    <source>
        <dbReference type="Proteomes" id="UP000290289"/>
    </source>
</evidence>
<proteinExistence type="predicted"/>
<dbReference type="STRING" id="3750.A0A498IBQ4"/>
<dbReference type="EMBL" id="RDQH01000339">
    <property type="protein sequence ID" value="RXH78543.1"/>
    <property type="molecule type" value="Genomic_DNA"/>
</dbReference>
<comment type="caution">
    <text evidence="1">The sequence shown here is derived from an EMBL/GenBank/DDBJ whole genome shotgun (WGS) entry which is preliminary data.</text>
</comment>
<sequence>MLKMGFDRNWVNLVMNYVTTVEFSVLINGHQGERFKSTRGLRRGDPLSPYLFPLVSEVPSLLIRYASDVGFVEGIRINVIRPCLSHLLFAYDTLIFLKATRNNCQNIVNLLNAYCHASVQEVSLQKFVVYFNVNTPVEVCQDLCSILNMPQVEDLGKYLGISTDWGSSKKEAMAYVKDRVFRKIRGWKQQFISQAGWEVLIKVVAQAVPVYPMNIFKFSNTLCNEIDVALARFWWGQQEKERIIHWISWEDMGYSKCEGAMGFRNLKEFNVALLAKQFMSGNQIKFWVDKWVPSIDCGYPKPPNGVEVDREMHVASVIHLVGGSWDLESMHNLISEEDCMEVSNIQVGDSKREDRLIWLADRNGAYTVKLGYRIGNEAANYVARFRGMEMSDSTWVDRPPSSLAS</sequence>
<dbReference type="PANTHER" id="PTHR33116:SF86">
    <property type="entry name" value="REVERSE TRANSCRIPTASE DOMAIN-CONTAINING PROTEIN"/>
    <property type="match status" value="1"/>
</dbReference>
<gene>
    <name evidence="1" type="ORF">DVH24_002061</name>
</gene>
<dbReference type="Proteomes" id="UP000290289">
    <property type="component" value="Chromosome 13"/>
</dbReference>
<evidence type="ECO:0000313" key="1">
    <source>
        <dbReference type="EMBL" id="RXH78543.1"/>
    </source>
</evidence>
<name>A0A498IBQ4_MALDO</name>
<organism evidence="1 2">
    <name type="scientific">Malus domestica</name>
    <name type="common">Apple</name>
    <name type="synonym">Pyrus malus</name>
    <dbReference type="NCBI Taxonomy" id="3750"/>
    <lineage>
        <taxon>Eukaryota</taxon>
        <taxon>Viridiplantae</taxon>
        <taxon>Streptophyta</taxon>
        <taxon>Embryophyta</taxon>
        <taxon>Tracheophyta</taxon>
        <taxon>Spermatophyta</taxon>
        <taxon>Magnoliopsida</taxon>
        <taxon>eudicotyledons</taxon>
        <taxon>Gunneridae</taxon>
        <taxon>Pentapetalae</taxon>
        <taxon>rosids</taxon>
        <taxon>fabids</taxon>
        <taxon>Rosales</taxon>
        <taxon>Rosaceae</taxon>
        <taxon>Amygdaloideae</taxon>
        <taxon>Maleae</taxon>
        <taxon>Malus</taxon>
    </lineage>
</organism>
<keyword evidence="2" id="KW-1185">Reference proteome</keyword>
<protein>
    <submittedName>
        <fullName evidence="1">Uncharacterized protein</fullName>
    </submittedName>
</protein>
<reference evidence="1 2" key="1">
    <citation type="submission" date="2018-10" db="EMBL/GenBank/DDBJ databases">
        <title>A high-quality apple genome assembly.</title>
        <authorList>
            <person name="Hu J."/>
        </authorList>
    </citation>
    <scope>NUCLEOTIDE SEQUENCE [LARGE SCALE GENOMIC DNA]</scope>
    <source>
        <strain evidence="2">cv. HFTH1</strain>
        <tissue evidence="1">Young leaf</tissue>
    </source>
</reference>
<accession>A0A498IBQ4</accession>
<dbReference type="AlphaFoldDB" id="A0A498IBQ4"/>